<gene>
    <name evidence="1" type="ORF">ISN74_13600</name>
</gene>
<protein>
    <submittedName>
        <fullName evidence="1">Uncharacterized protein</fullName>
    </submittedName>
</protein>
<sequence>MSHFKPNSQPTKHEVDWDDPHLQRLLSKTDGWKLDNRGAFTAINVQLHVGWGASTGRHATLVWESDQVMVLETRFLIPQGEQVRVDRIQAGVARTVWGTVVEGREGFREDDRRDGIYVHWLHAR</sequence>
<dbReference type="RefSeq" id="WP_188799748.1">
    <property type="nucleotide sequence ID" value="NZ_BMIZ01000002.1"/>
</dbReference>
<reference evidence="1 2" key="1">
    <citation type="submission" date="2020-10" db="EMBL/GenBank/DDBJ databases">
        <title>Phylogeny of dyella-like bacteria.</title>
        <authorList>
            <person name="Fu J."/>
        </authorList>
    </citation>
    <scope>NUCLEOTIDE SEQUENCE [LARGE SCALE GENOMIC DNA]</scope>
    <source>
        <strain evidence="1 2">DHOB09</strain>
    </source>
</reference>
<dbReference type="Proteomes" id="UP000663181">
    <property type="component" value="Chromosome"/>
</dbReference>
<evidence type="ECO:0000313" key="1">
    <source>
        <dbReference type="EMBL" id="QRN52501.1"/>
    </source>
</evidence>
<evidence type="ECO:0000313" key="2">
    <source>
        <dbReference type="Proteomes" id="UP000663181"/>
    </source>
</evidence>
<organism evidence="1 2">
    <name type="scientific">Dyella caseinilytica</name>
    <dbReference type="NCBI Taxonomy" id="1849581"/>
    <lineage>
        <taxon>Bacteria</taxon>
        <taxon>Pseudomonadati</taxon>
        <taxon>Pseudomonadota</taxon>
        <taxon>Gammaproteobacteria</taxon>
        <taxon>Lysobacterales</taxon>
        <taxon>Rhodanobacteraceae</taxon>
        <taxon>Dyella</taxon>
    </lineage>
</organism>
<accession>A0ABX7GR13</accession>
<name>A0ABX7GR13_9GAMM</name>
<dbReference type="EMBL" id="CP064030">
    <property type="protein sequence ID" value="QRN52501.1"/>
    <property type="molecule type" value="Genomic_DNA"/>
</dbReference>
<keyword evidence="2" id="KW-1185">Reference proteome</keyword>
<proteinExistence type="predicted"/>